<keyword evidence="3" id="KW-0067">ATP-binding</keyword>
<evidence type="ECO:0000313" key="7">
    <source>
        <dbReference type="Proteomes" id="UP000046393"/>
    </source>
</evidence>
<sequence length="736" mass="83819">MLNCCFMFINILVASLIIVTKCCLMHQVRALGALLKYLDAIRLGVEFEDYSRKTPVNDIKVFSIDQALEIDQSSLEALHVFQSDTRSSFSRTTFGNGRKEGLSLFYICNRCKSKPGKGLLRQWFEHPIQNRATLLVRQDTISFFLQDCNADSLNFIFSHVKHITSVKGILKRARGGRMSVYDWKNLFAVSSKYNFLQLNEYIIKRELPLSNITACIKSYVKDIEHIYSLILEVVDFCESTSENKVVMNSGVNEELDNLKEVYRQLPESLKKVAQEEAERLNVEACSVGYVPMFGYLLELPADVDVSDKIGTDLELVYELPEKKHYKSVRMHELDEQIGDIKMEILDIEATAFLRLQKILLKHAHALLLVVNVCASLECCISLALTAREYEWHRPVLADEPVIDVHKARHPLSELLCKSKFTPNHIRSGGAQTKVKLIIGPNASGKTVYLKQVGIIVYLAHIGSFVPAEKAIIGPVDRILTRLYTVDCVLDGLSSFARDIAQMKACLERSTKNSLIIIDEFGKGTLTEVGISLLASCLNFWIDKKKLCPHVFVSTHFSSLPNFLNKDPEILSFHVNFTLNFQLCESCLSHFLGNVKFCNGDYSNFIHFCSLLLKTMKVIEKNGELEFKYTLVDGIADYSFAIYSAESIGIPKSVVCRSMEVGETFQINFSILVIFEFMFFKVYKSLMDNKPDNFLSEDEEESEFFNKLQPLFNSFLTWDFNKEYDGNFVFADKTIIF</sequence>
<organism evidence="7 8">
    <name type="scientific">Syphacia muris</name>
    <dbReference type="NCBI Taxonomy" id="451379"/>
    <lineage>
        <taxon>Eukaryota</taxon>
        <taxon>Metazoa</taxon>
        <taxon>Ecdysozoa</taxon>
        <taxon>Nematoda</taxon>
        <taxon>Chromadorea</taxon>
        <taxon>Rhabditida</taxon>
        <taxon>Spirurina</taxon>
        <taxon>Oxyuridomorpha</taxon>
        <taxon>Oxyuroidea</taxon>
        <taxon>Oxyuridae</taxon>
        <taxon>Syphacia</taxon>
    </lineage>
</organism>
<dbReference type="GO" id="GO:0005524">
    <property type="term" value="F:ATP binding"/>
    <property type="evidence" value="ECO:0007669"/>
    <property type="project" value="UniProtKB-KW"/>
</dbReference>
<evidence type="ECO:0000313" key="8">
    <source>
        <dbReference type="WBParaSite" id="SMUV_0000704601-mRNA-1"/>
    </source>
</evidence>
<dbReference type="Pfam" id="PF05192">
    <property type="entry name" value="MutS_III"/>
    <property type="match status" value="1"/>
</dbReference>
<dbReference type="GO" id="GO:0006298">
    <property type="term" value="P:mismatch repair"/>
    <property type="evidence" value="ECO:0007669"/>
    <property type="project" value="InterPro"/>
</dbReference>
<reference evidence="8" key="1">
    <citation type="submission" date="2016-04" db="UniProtKB">
        <authorList>
            <consortium name="WormBaseParasite"/>
        </authorList>
    </citation>
    <scope>IDENTIFICATION</scope>
</reference>
<dbReference type="AlphaFoldDB" id="A0A158R5J7"/>
<protein>
    <submittedName>
        <fullName evidence="8">DNA_MISMATCH_REPAIR_2 domain-containing protein</fullName>
    </submittedName>
</protein>
<dbReference type="PANTHER" id="PTHR11361:SF20">
    <property type="entry name" value="MUTS PROTEIN HOMOLOG 5"/>
    <property type="match status" value="1"/>
</dbReference>
<dbReference type="InterPro" id="IPR000432">
    <property type="entry name" value="DNA_mismatch_repair_MutS_C"/>
</dbReference>
<keyword evidence="2" id="KW-0547">Nucleotide-binding</keyword>
<dbReference type="Gene3D" id="3.40.50.300">
    <property type="entry name" value="P-loop containing nucleotide triphosphate hydrolases"/>
    <property type="match status" value="1"/>
</dbReference>
<dbReference type="STRING" id="451379.A0A158R5J7"/>
<feature type="chain" id="PRO_5007631535" evidence="5">
    <location>
        <begin position="31"/>
        <end position="736"/>
    </location>
</feature>
<dbReference type="SUPFAM" id="SSF52540">
    <property type="entry name" value="P-loop containing nucleoside triphosphate hydrolases"/>
    <property type="match status" value="1"/>
</dbReference>
<dbReference type="GO" id="GO:0051026">
    <property type="term" value="P:chiasma assembly"/>
    <property type="evidence" value="ECO:0007669"/>
    <property type="project" value="TreeGrafter"/>
</dbReference>
<keyword evidence="5" id="KW-0732">Signal</keyword>
<accession>A0A158R5J7</accession>
<evidence type="ECO:0000259" key="6">
    <source>
        <dbReference type="PROSITE" id="PS00486"/>
    </source>
</evidence>
<dbReference type="PANTHER" id="PTHR11361">
    <property type="entry name" value="DNA MISMATCH REPAIR PROTEIN MUTS FAMILY MEMBER"/>
    <property type="match status" value="1"/>
</dbReference>
<proteinExistence type="inferred from homology"/>
<keyword evidence="7" id="KW-1185">Reference proteome</keyword>
<dbReference type="InterPro" id="IPR007861">
    <property type="entry name" value="DNA_mismatch_repair_MutS_clamp"/>
</dbReference>
<evidence type="ECO:0000256" key="3">
    <source>
        <dbReference type="ARBA" id="ARBA00022840"/>
    </source>
</evidence>
<dbReference type="Pfam" id="PF00488">
    <property type="entry name" value="MutS_V"/>
    <property type="match status" value="1"/>
</dbReference>
<feature type="domain" description="DNA mismatch repair proteins mutS family" evidence="6">
    <location>
        <begin position="513"/>
        <end position="529"/>
    </location>
</feature>
<dbReference type="SMART" id="SM00534">
    <property type="entry name" value="MUTSac"/>
    <property type="match status" value="1"/>
</dbReference>
<dbReference type="WBParaSite" id="SMUV_0000704601-mRNA-1">
    <property type="protein sequence ID" value="SMUV_0000704601-mRNA-1"/>
    <property type="gene ID" value="SMUV_0000704601"/>
</dbReference>
<dbReference type="Proteomes" id="UP000046393">
    <property type="component" value="Unplaced"/>
</dbReference>
<dbReference type="InterPro" id="IPR036187">
    <property type="entry name" value="DNA_mismatch_repair_MutS_sf"/>
</dbReference>
<dbReference type="Pfam" id="PF05190">
    <property type="entry name" value="MutS_IV"/>
    <property type="match status" value="1"/>
</dbReference>
<dbReference type="SMART" id="SM00533">
    <property type="entry name" value="MUTSd"/>
    <property type="match status" value="1"/>
</dbReference>
<dbReference type="PROSITE" id="PS00486">
    <property type="entry name" value="DNA_MISMATCH_REPAIR_2"/>
    <property type="match status" value="1"/>
</dbReference>
<evidence type="ECO:0000256" key="4">
    <source>
        <dbReference type="ARBA" id="ARBA00023125"/>
    </source>
</evidence>
<keyword evidence="4" id="KW-0238">DNA-binding</keyword>
<dbReference type="SUPFAM" id="SSF48334">
    <property type="entry name" value="DNA repair protein MutS, domain III"/>
    <property type="match status" value="1"/>
</dbReference>
<evidence type="ECO:0000256" key="1">
    <source>
        <dbReference type="ARBA" id="ARBA00006271"/>
    </source>
</evidence>
<name>A0A158R5J7_9BILA</name>
<evidence type="ECO:0000256" key="2">
    <source>
        <dbReference type="ARBA" id="ARBA00022741"/>
    </source>
</evidence>
<dbReference type="GO" id="GO:0140664">
    <property type="term" value="F:ATP-dependent DNA damage sensor activity"/>
    <property type="evidence" value="ECO:0007669"/>
    <property type="project" value="InterPro"/>
</dbReference>
<dbReference type="InterPro" id="IPR007696">
    <property type="entry name" value="DNA_mismatch_repair_MutS_core"/>
</dbReference>
<dbReference type="PIRSF" id="PIRSF005813">
    <property type="entry name" value="MSH2"/>
    <property type="match status" value="1"/>
</dbReference>
<dbReference type="InterPro" id="IPR045076">
    <property type="entry name" value="MutS"/>
</dbReference>
<comment type="similarity">
    <text evidence="1">Belongs to the DNA mismatch repair MutS family.</text>
</comment>
<feature type="signal peptide" evidence="5">
    <location>
        <begin position="1"/>
        <end position="30"/>
    </location>
</feature>
<dbReference type="Gene3D" id="1.10.1420.10">
    <property type="match status" value="2"/>
</dbReference>
<dbReference type="GO" id="GO:0030983">
    <property type="term" value="F:mismatched DNA binding"/>
    <property type="evidence" value="ECO:0007669"/>
    <property type="project" value="InterPro"/>
</dbReference>
<dbReference type="GO" id="GO:0005634">
    <property type="term" value="C:nucleus"/>
    <property type="evidence" value="ECO:0007669"/>
    <property type="project" value="TreeGrafter"/>
</dbReference>
<dbReference type="InterPro" id="IPR011184">
    <property type="entry name" value="DNA_mismatch_repair_Msh2"/>
</dbReference>
<dbReference type="InterPro" id="IPR027417">
    <property type="entry name" value="P-loop_NTPase"/>
</dbReference>
<evidence type="ECO:0000256" key="5">
    <source>
        <dbReference type="SAM" id="SignalP"/>
    </source>
</evidence>